<sequence>MALYKCLRLHTLQKYRFSITTCKSIDSNLLEISSFINKSPQRQLFWERDRKGGYNSNEKISKINLIKDGFKELKGEFKLLGQEIKELIAADPLLIARPGK</sequence>
<dbReference type="AlphaFoldDB" id="A0AAU9U5S8"/>
<reference evidence="1" key="1">
    <citation type="submission" date="2022-03" db="EMBL/GenBank/DDBJ databases">
        <authorList>
            <person name="Tunstrom K."/>
        </authorList>
    </citation>
    <scope>NUCLEOTIDE SEQUENCE</scope>
</reference>
<accession>A0AAU9U5S8</accession>
<evidence type="ECO:0000313" key="2">
    <source>
        <dbReference type="Proteomes" id="UP001153954"/>
    </source>
</evidence>
<evidence type="ECO:0000313" key="1">
    <source>
        <dbReference type="EMBL" id="CAH2094498.1"/>
    </source>
</evidence>
<keyword evidence="2" id="KW-1185">Reference proteome</keyword>
<proteinExistence type="predicted"/>
<organism evidence="1 2">
    <name type="scientific">Euphydryas editha</name>
    <name type="common">Edith's checkerspot</name>
    <dbReference type="NCBI Taxonomy" id="104508"/>
    <lineage>
        <taxon>Eukaryota</taxon>
        <taxon>Metazoa</taxon>
        <taxon>Ecdysozoa</taxon>
        <taxon>Arthropoda</taxon>
        <taxon>Hexapoda</taxon>
        <taxon>Insecta</taxon>
        <taxon>Pterygota</taxon>
        <taxon>Neoptera</taxon>
        <taxon>Endopterygota</taxon>
        <taxon>Lepidoptera</taxon>
        <taxon>Glossata</taxon>
        <taxon>Ditrysia</taxon>
        <taxon>Papilionoidea</taxon>
        <taxon>Nymphalidae</taxon>
        <taxon>Nymphalinae</taxon>
        <taxon>Euphydryas</taxon>
    </lineage>
</organism>
<comment type="caution">
    <text evidence="1">The sequence shown here is derived from an EMBL/GenBank/DDBJ whole genome shotgun (WGS) entry which is preliminary data.</text>
</comment>
<dbReference type="EMBL" id="CAKOGL010000014">
    <property type="protein sequence ID" value="CAH2094498.1"/>
    <property type="molecule type" value="Genomic_DNA"/>
</dbReference>
<dbReference type="Proteomes" id="UP001153954">
    <property type="component" value="Unassembled WGS sequence"/>
</dbReference>
<name>A0AAU9U5S8_EUPED</name>
<gene>
    <name evidence="1" type="ORF">EEDITHA_LOCUS10055</name>
</gene>
<protein>
    <submittedName>
        <fullName evidence="1">Uncharacterized protein</fullName>
    </submittedName>
</protein>